<comment type="caution">
    <text evidence="3">The sequence shown here is derived from an EMBL/GenBank/DDBJ whole genome shotgun (WGS) entry which is preliminary data.</text>
</comment>
<keyword evidence="4" id="KW-1185">Reference proteome</keyword>
<dbReference type="PANTHER" id="PTHR39428:SF1">
    <property type="entry name" value="F420H(2)-DEPENDENT QUINONE REDUCTASE RV1261C"/>
    <property type="match status" value="1"/>
</dbReference>
<dbReference type="GO" id="GO:0016491">
    <property type="term" value="F:oxidoreductase activity"/>
    <property type="evidence" value="ECO:0007669"/>
    <property type="project" value="InterPro"/>
</dbReference>
<dbReference type="GO" id="GO:0005886">
    <property type="term" value="C:plasma membrane"/>
    <property type="evidence" value="ECO:0007669"/>
    <property type="project" value="TreeGrafter"/>
</dbReference>
<dbReference type="Pfam" id="PF04075">
    <property type="entry name" value="F420H2_quin_red"/>
    <property type="match status" value="1"/>
</dbReference>
<dbReference type="PANTHER" id="PTHR39428">
    <property type="entry name" value="F420H(2)-DEPENDENT QUINONE REDUCTASE RV1261C"/>
    <property type="match status" value="1"/>
</dbReference>
<organism evidence="3 4">
    <name type="scientific">Cryptosporangium phraense</name>
    <dbReference type="NCBI Taxonomy" id="2593070"/>
    <lineage>
        <taxon>Bacteria</taxon>
        <taxon>Bacillati</taxon>
        <taxon>Actinomycetota</taxon>
        <taxon>Actinomycetes</taxon>
        <taxon>Cryptosporangiales</taxon>
        <taxon>Cryptosporangiaceae</taxon>
        <taxon>Cryptosporangium</taxon>
    </lineage>
</organism>
<reference evidence="3 4" key="1">
    <citation type="submission" date="2019-07" db="EMBL/GenBank/DDBJ databases">
        <title>Cryptosporangium phraense sp. nov., isolated from plant litter.</title>
        <authorList>
            <person name="Suriyachadkun C."/>
        </authorList>
    </citation>
    <scope>NUCLEOTIDE SEQUENCE [LARGE SCALE GENOMIC DNA]</scope>
    <source>
        <strain evidence="3 4">A-T 5661</strain>
    </source>
</reference>
<proteinExistence type="inferred from homology"/>
<sequence>MFAPIASRLIVVDRWLSRVSKGRVVAVGMAPSLLLTTTGRRSGEHRRNPLQYARDGDAYVVVGSNWGRDATPGWVHNLRADHRAAIALGGRTLPVLAQEVSGAEHERLWHLLLDQWPGYALYVERAPHRVFGIFRLVPEVDSAAVRSGR</sequence>
<dbReference type="SUPFAM" id="SSF50475">
    <property type="entry name" value="FMN-binding split barrel"/>
    <property type="match status" value="1"/>
</dbReference>
<dbReference type="InParanoid" id="A0A545AQS6"/>
<evidence type="ECO:0000256" key="1">
    <source>
        <dbReference type="ARBA" id="ARBA00008710"/>
    </source>
</evidence>
<dbReference type="NCBIfam" id="TIGR00026">
    <property type="entry name" value="hi_GC_TIGR00026"/>
    <property type="match status" value="1"/>
</dbReference>
<evidence type="ECO:0000256" key="2">
    <source>
        <dbReference type="ARBA" id="ARBA00049106"/>
    </source>
</evidence>
<dbReference type="RefSeq" id="WP_142705991.1">
    <property type="nucleotide sequence ID" value="NZ_VIRS01000012.1"/>
</dbReference>
<evidence type="ECO:0000313" key="4">
    <source>
        <dbReference type="Proteomes" id="UP000317982"/>
    </source>
</evidence>
<name>A0A545AQS6_9ACTN</name>
<protein>
    <submittedName>
        <fullName evidence="3">Nitroreductase family deazaflavin-dependent oxidoreductase</fullName>
    </submittedName>
</protein>
<dbReference type="AlphaFoldDB" id="A0A545AQS6"/>
<dbReference type="Proteomes" id="UP000317982">
    <property type="component" value="Unassembled WGS sequence"/>
</dbReference>
<gene>
    <name evidence="3" type="ORF">FL583_18865</name>
</gene>
<comment type="catalytic activity">
    <reaction evidence="2">
        <text>oxidized coenzyme F420-(gamma-L-Glu)(n) + a quinol + H(+) = reduced coenzyme F420-(gamma-L-Glu)(n) + a quinone</text>
        <dbReference type="Rhea" id="RHEA:39663"/>
        <dbReference type="Rhea" id="RHEA-COMP:12939"/>
        <dbReference type="Rhea" id="RHEA-COMP:14378"/>
        <dbReference type="ChEBI" id="CHEBI:15378"/>
        <dbReference type="ChEBI" id="CHEBI:24646"/>
        <dbReference type="ChEBI" id="CHEBI:132124"/>
        <dbReference type="ChEBI" id="CHEBI:133980"/>
        <dbReference type="ChEBI" id="CHEBI:139511"/>
    </reaction>
</comment>
<dbReference type="GO" id="GO:0070967">
    <property type="term" value="F:coenzyme F420 binding"/>
    <property type="evidence" value="ECO:0007669"/>
    <property type="project" value="TreeGrafter"/>
</dbReference>
<comment type="similarity">
    <text evidence="1">Belongs to the F420H(2)-dependent quinone reductase family.</text>
</comment>
<dbReference type="InterPro" id="IPR004378">
    <property type="entry name" value="F420H2_quin_Rdtase"/>
</dbReference>
<accession>A0A545AQS6</accession>
<dbReference type="InterPro" id="IPR012349">
    <property type="entry name" value="Split_barrel_FMN-bd"/>
</dbReference>
<dbReference type="OrthoDB" id="8225825at2"/>
<dbReference type="EMBL" id="VIRS01000012">
    <property type="protein sequence ID" value="TQS43690.1"/>
    <property type="molecule type" value="Genomic_DNA"/>
</dbReference>
<evidence type="ECO:0000313" key="3">
    <source>
        <dbReference type="EMBL" id="TQS43690.1"/>
    </source>
</evidence>
<dbReference type="Gene3D" id="2.30.110.10">
    <property type="entry name" value="Electron Transport, Fmn-binding Protein, Chain A"/>
    <property type="match status" value="1"/>
</dbReference>